<accession>A0ABR7ID62</accession>
<proteinExistence type="predicted"/>
<evidence type="ECO:0000256" key="4">
    <source>
        <dbReference type="ARBA" id="ARBA00022679"/>
    </source>
</evidence>
<dbReference type="InterPro" id="IPR036291">
    <property type="entry name" value="NAD(P)-bd_dom_sf"/>
</dbReference>
<dbReference type="InterPro" id="IPR006367">
    <property type="entry name" value="Sirohaem_synthase_N"/>
</dbReference>
<dbReference type="SUPFAM" id="SSF51735">
    <property type="entry name" value="NAD(P)-binding Rossmann-fold domains"/>
    <property type="match status" value="1"/>
</dbReference>
<dbReference type="Gene3D" id="3.40.1010.10">
    <property type="entry name" value="Cobalt-precorrin-4 Transmethylase, Domain 1"/>
    <property type="match status" value="1"/>
</dbReference>
<keyword evidence="5" id="KW-0949">S-adenosyl-L-methionine</keyword>
<keyword evidence="9" id="KW-0627">Porphyrin biosynthesis</keyword>
<evidence type="ECO:0000256" key="8">
    <source>
        <dbReference type="ARBA" id="ARBA00023239"/>
    </source>
</evidence>
<evidence type="ECO:0000256" key="5">
    <source>
        <dbReference type="ARBA" id="ARBA00022691"/>
    </source>
</evidence>
<dbReference type="SUPFAM" id="SSF53790">
    <property type="entry name" value="Tetrapyrrole methylase"/>
    <property type="match status" value="1"/>
</dbReference>
<dbReference type="CDD" id="cd11642">
    <property type="entry name" value="SUMT"/>
    <property type="match status" value="1"/>
</dbReference>
<dbReference type="InterPro" id="IPR042518">
    <property type="entry name" value="SirC_C"/>
</dbReference>
<keyword evidence="6" id="KW-0560">Oxidoreductase</keyword>
<organism evidence="13 14">
    <name type="scientific">Roseburia yibonii</name>
    <dbReference type="NCBI Taxonomy" id="2763063"/>
    <lineage>
        <taxon>Bacteria</taxon>
        <taxon>Bacillati</taxon>
        <taxon>Bacillota</taxon>
        <taxon>Clostridia</taxon>
        <taxon>Lachnospirales</taxon>
        <taxon>Lachnospiraceae</taxon>
        <taxon>Roseburia</taxon>
    </lineage>
</organism>
<dbReference type="InterPro" id="IPR050161">
    <property type="entry name" value="Siro_Cobalamin_biosynth"/>
</dbReference>
<dbReference type="NCBIfam" id="TIGR01469">
    <property type="entry name" value="cobA_cysG_Cterm"/>
    <property type="match status" value="1"/>
</dbReference>
<dbReference type="Gene3D" id="3.30.950.10">
    <property type="entry name" value="Methyltransferase, Cobalt-precorrin-4 Transmethylase, Domain 2"/>
    <property type="match status" value="1"/>
</dbReference>
<reference evidence="13 14" key="1">
    <citation type="submission" date="2020-08" db="EMBL/GenBank/DDBJ databases">
        <title>Genome public.</title>
        <authorList>
            <person name="Liu C."/>
            <person name="Sun Q."/>
        </authorList>
    </citation>
    <scope>NUCLEOTIDE SEQUENCE [LARGE SCALE GENOMIC DNA]</scope>
    <source>
        <strain evidence="13 14">BX0805</strain>
    </source>
</reference>
<name>A0ABR7ID62_9FIRM</name>
<comment type="pathway">
    <text evidence="1">Porphyrin-containing compound metabolism; siroheme biosynthesis; sirohydrochlorin from precorrin-2: step 1/1.</text>
</comment>
<dbReference type="EC" id="2.1.1.107" evidence="13"/>
<keyword evidence="8" id="KW-0456">Lyase</keyword>
<evidence type="ECO:0000256" key="1">
    <source>
        <dbReference type="ARBA" id="ARBA00005010"/>
    </source>
</evidence>
<dbReference type="PANTHER" id="PTHR45790:SF3">
    <property type="entry name" value="S-ADENOSYL-L-METHIONINE-DEPENDENT UROPORPHYRINOGEN III METHYLTRANSFERASE, CHLOROPLASTIC"/>
    <property type="match status" value="1"/>
</dbReference>
<keyword evidence="4 13" id="KW-0808">Transferase</keyword>
<dbReference type="Gene3D" id="1.10.8.610">
    <property type="entry name" value="SirC, precorrin-2 dehydrogenase, C-terminal helical domain-like"/>
    <property type="match status" value="1"/>
</dbReference>
<evidence type="ECO:0000256" key="9">
    <source>
        <dbReference type="ARBA" id="ARBA00023244"/>
    </source>
</evidence>
<evidence type="ECO:0000256" key="10">
    <source>
        <dbReference type="ARBA" id="ARBA00023268"/>
    </source>
</evidence>
<keyword evidence="7" id="KW-0520">NAD</keyword>
<dbReference type="NCBIfam" id="NF004790">
    <property type="entry name" value="PRK06136.1"/>
    <property type="match status" value="1"/>
</dbReference>
<dbReference type="RefSeq" id="WP_186982744.1">
    <property type="nucleotide sequence ID" value="NZ_JACOQH010000012.1"/>
</dbReference>
<evidence type="ECO:0000313" key="13">
    <source>
        <dbReference type="EMBL" id="MBC5754874.1"/>
    </source>
</evidence>
<protein>
    <submittedName>
        <fullName evidence="13">Uroporphyrinogen-III C-methyltransferase</fullName>
        <ecNumber evidence="13">2.1.1.107</ecNumber>
    </submittedName>
</protein>
<keyword evidence="2" id="KW-0169">Cobalamin biosynthesis</keyword>
<dbReference type="InterPro" id="IPR006366">
    <property type="entry name" value="CobA/CysG_C"/>
</dbReference>
<dbReference type="Pfam" id="PF13241">
    <property type="entry name" value="NAD_binding_7"/>
    <property type="match status" value="1"/>
</dbReference>
<evidence type="ECO:0000256" key="6">
    <source>
        <dbReference type="ARBA" id="ARBA00023002"/>
    </source>
</evidence>
<dbReference type="InterPro" id="IPR012409">
    <property type="entry name" value="Sirohaem_synth"/>
</dbReference>
<dbReference type="InterPro" id="IPR014777">
    <property type="entry name" value="4pyrrole_Mease_sub1"/>
</dbReference>
<gene>
    <name evidence="13" type="primary">cobA</name>
    <name evidence="13" type="ORF">H8Z76_12855</name>
</gene>
<keyword evidence="10" id="KW-0511">Multifunctional enzyme</keyword>
<evidence type="ECO:0000256" key="7">
    <source>
        <dbReference type="ARBA" id="ARBA00023027"/>
    </source>
</evidence>
<dbReference type="Gene3D" id="3.40.50.720">
    <property type="entry name" value="NAD(P)-binding Rossmann-like Domain"/>
    <property type="match status" value="1"/>
</dbReference>
<dbReference type="EMBL" id="JACOQH010000012">
    <property type="protein sequence ID" value="MBC5754874.1"/>
    <property type="molecule type" value="Genomic_DNA"/>
</dbReference>
<evidence type="ECO:0000256" key="11">
    <source>
        <dbReference type="ARBA" id="ARBA00047561"/>
    </source>
</evidence>
<dbReference type="InterPro" id="IPR035996">
    <property type="entry name" value="4pyrrol_Methylase_sf"/>
</dbReference>
<keyword evidence="3 13" id="KW-0489">Methyltransferase</keyword>
<dbReference type="NCBIfam" id="NF007922">
    <property type="entry name" value="PRK10637.1"/>
    <property type="match status" value="1"/>
</dbReference>
<dbReference type="GO" id="GO:0032259">
    <property type="term" value="P:methylation"/>
    <property type="evidence" value="ECO:0007669"/>
    <property type="project" value="UniProtKB-KW"/>
</dbReference>
<dbReference type="InterPro" id="IPR000878">
    <property type="entry name" value="4pyrrol_Mease"/>
</dbReference>
<keyword evidence="14" id="KW-1185">Reference proteome</keyword>
<comment type="caution">
    <text evidence="13">The sequence shown here is derived from an EMBL/GenBank/DDBJ whole genome shotgun (WGS) entry which is preliminary data.</text>
</comment>
<dbReference type="PANTHER" id="PTHR45790">
    <property type="entry name" value="SIROHEME SYNTHASE-RELATED"/>
    <property type="match status" value="1"/>
</dbReference>
<comment type="catalytic activity">
    <reaction evidence="11">
        <text>precorrin-2 + NAD(+) = sirohydrochlorin + NADH + 2 H(+)</text>
        <dbReference type="Rhea" id="RHEA:15613"/>
        <dbReference type="ChEBI" id="CHEBI:15378"/>
        <dbReference type="ChEBI" id="CHEBI:57540"/>
        <dbReference type="ChEBI" id="CHEBI:57945"/>
        <dbReference type="ChEBI" id="CHEBI:58351"/>
        <dbReference type="ChEBI" id="CHEBI:58827"/>
        <dbReference type="EC" id="1.3.1.76"/>
    </reaction>
</comment>
<dbReference type="GO" id="GO:0004851">
    <property type="term" value="F:uroporphyrin-III C-methyltransferase activity"/>
    <property type="evidence" value="ECO:0007669"/>
    <property type="project" value="UniProtKB-EC"/>
</dbReference>
<dbReference type="Proteomes" id="UP000621540">
    <property type="component" value="Unassembled WGS sequence"/>
</dbReference>
<evidence type="ECO:0000256" key="3">
    <source>
        <dbReference type="ARBA" id="ARBA00022603"/>
    </source>
</evidence>
<feature type="domain" description="Tetrapyrrole methylase" evidence="12">
    <location>
        <begin position="214"/>
        <end position="422"/>
    </location>
</feature>
<dbReference type="NCBIfam" id="TIGR01470">
    <property type="entry name" value="cysG_Nterm"/>
    <property type="match status" value="1"/>
</dbReference>
<evidence type="ECO:0000256" key="2">
    <source>
        <dbReference type="ARBA" id="ARBA00022573"/>
    </source>
</evidence>
<dbReference type="SUPFAM" id="SSF75615">
    <property type="entry name" value="Siroheme synthase middle domains-like"/>
    <property type="match status" value="1"/>
</dbReference>
<dbReference type="PIRSF" id="PIRSF036426">
    <property type="entry name" value="Sirohaem_synth"/>
    <property type="match status" value="1"/>
</dbReference>
<dbReference type="Pfam" id="PF00590">
    <property type="entry name" value="TP_methylase"/>
    <property type="match status" value="1"/>
</dbReference>
<evidence type="ECO:0000313" key="14">
    <source>
        <dbReference type="Proteomes" id="UP000621540"/>
    </source>
</evidence>
<evidence type="ECO:0000259" key="12">
    <source>
        <dbReference type="Pfam" id="PF00590"/>
    </source>
</evidence>
<sequence length="454" mass="48676">MGYFPFFVELEGKEGLIVGGGRIAAHKIEKIKPFGAKLTVVAPYLSEDIKEDPEINCKERPFLDADVDGKCFVIAATDDEKLNAHISALCQGKNILVNVVDDQEKCGFIFPSLVKEGKFCAGISTEGASPMTAAYFRSRLAAALPEKTEEILDGLLAFREPVKREIPDGRVRAAVLKEAALFCLDKGRPLTKEEMQERLRAAAGKQEKKKTGSVALVGAGCGAYDAITVKGLNTLRRAEVLIYDDLIDERLLSHVSESCEQIYVGKRSGRHSFRQEEINDLLVQKAREGKRVVRLKGGDPFVFGRGSEEMIALRKAKIPVTEISGTTSAIVAPAGAGIPVTHRGLARSFHVITGHTAGTEDGLPEDIENLAALHGTLVFLMGIGNLAAIADKLIAAGKSGGTPAAVVRQNTDGSTQAVRGNLHNIVQKAKEAGIETPAVIVIGETAGLQLFDEQ</sequence>
<dbReference type="InterPro" id="IPR014776">
    <property type="entry name" value="4pyrrole_Mease_sub2"/>
</dbReference>